<dbReference type="SUPFAM" id="SSF75471">
    <property type="entry name" value="YhbY-like"/>
    <property type="match status" value="1"/>
</dbReference>
<dbReference type="Pfam" id="PF01985">
    <property type="entry name" value="CRS1_YhbY"/>
    <property type="match status" value="1"/>
</dbReference>
<accession>A0ABW2UXB0</accession>
<dbReference type="SMART" id="SM01103">
    <property type="entry name" value="CRS1_YhbY"/>
    <property type="match status" value="1"/>
</dbReference>
<protein>
    <submittedName>
        <fullName evidence="4">Ribosome assembly RNA-binding protein YhbY</fullName>
    </submittedName>
</protein>
<dbReference type="InterPro" id="IPR051925">
    <property type="entry name" value="RNA-binding_domain"/>
</dbReference>
<evidence type="ECO:0000256" key="1">
    <source>
        <dbReference type="ARBA" id="ARBA00022884"/>
    </source>
</evidence>
<dbReference type="PROSITE" id="PS51295">
    <property type="entry name" value="CRM"/>
    <property type="match status" value="1"/>
</dbReference>
<name>A0ABW2UXB0_9BACL</name>
<keyword evidence="1 2" id="KW-0694">RNA-binding</keyword>
<evidence type="ECO:0000259" key="3">
    <source>
        <dbReference type="PROSITE" id="PS51295"/>
    </source>
</evidence>
<dbReference type="RefSeq" id="WP_138787604.1">
    <property type="nucleotide sequence ID" value="NZ_JBHTGQ010000002.1"/>
</dbReference>
<proteinExistence type="predicted"/>
<dbReference type="Gene3D" id="3.30.110.60">
    <property type="entry name" value="YhbY-like"/>
    <property type="match status" value="1"/>
</dbReference>
<dbReference type="InterPro" id="IPR017924">
    <property type="entry name" value="RNA-binding_YhbY"/>
</dbReference>
<sequence length="98" mass="10937">MLTGKQKRYLRSLAHHLDPIFQVGKAGVNEAQLRSISEALDVRELVKISILTSCEDDRFEVSEALASGTGAELVQTIGKTVVLYKQAREEKDRKIQLP</sequence>
<reference evidence="5" key="1">
    <citation type="journal article" date="2019" name="Int. J. Syst. Evol. Microbiol.">
        <title>The Global Catalogue of Microorganisms (GCM) 10K type strain sequencing project: providing services to taxonomists for standard genome sequencing and annotation.</title>
        <authorList>
            <consortium name="The Broad Institute Genomics Platform"/>
            <consortium name="The Broad Institute Genome Sequencing Center for Infectious Disease"/>
            <person name="Wu L."/>
            <person name="Ma J."/>
        </authorList>
    </citation>
    <scope>NUCLEOTIDE SEQUENCE [LARGE SCALE GENOMIC DNA]</scope>
    <source>
        <strain evidence="5">JCM 18657</strain>
    </source>
</reference>
<feature type="domain" description="CRM" evidence="3">
    <location>
        <begin position="1"/>
        <end position="96"/>
    </location>
</feature>
<dbReference type="InterPro" id="IPR001890">
    <property type="entry name" value="RNA-binding_CRM"/>
</dbReference>
<organism evidence="4 5">
    <name type="scientific">Paenibacillus thermoaerophilus</name>
    <dbReference type="NCBI Taxonomy" id="1215385"/>
    <lineage>
        <taxon>Bacteria</taxon>
        <taxon>Bacillati</taxon>
        <taxon>Bacillota</taxon>
        <taxon>Bacilli</taxon>
        <taxon>Bacillales</taxon>
        <taxon>Paenibacillaceae</taxon>
        <taxon>Paenibacillus</taxon>
    </lineage>
</organism>
<dbReference type="Proteomes" id="UP001596528">
    <property type="component" value="Unassembled WGS sequence"/>
</dbReference>
<dbReference type="PANTHER" id="PTHR40065">
    <property type="entry name" value="RNA-BINDING PROTEIN YHBY"/>
    <property type="match status" value="1"/>
</dbReference>
<keyword evidence="5" id="KW-1185">Reference proteome</keyword>
<dbReference type="InterPro" id="IPR035920">
    <property type="entry name" value="YhbY-like_sf"/>
</dbReference>
<gene>
    <name evidence="4" type="primary">yhbY</name>
    <name evidence="4" type="ORF">ACFQWB_01105</name>
</gene>
<evidence type="ECO:0000313" key="4">
    <source>
        <dbReference type="EMBL" id="MFC7748542.1"/>
    </source>
</evidence>
<evidence type="ECO:0000313" key="5">
    <source>
        <dbReference type="Proteomes" id="UP001596528"/>
    </source>
</evidence>
<evidence type="ECO:0000256" key="2">
    <source>
        <dbReference type="PROSITE-ProRule" id="PRU00626"/>
    </source>
</evidence>
<comment type="caution">
    <text evidence="4">The sequence shown here is derived from an EMBL/GenBank/DDBJ whole genome shotgun (WGS) entry which is preliminary data.</text>
</comment>
<dbReference type="NCBIfam" id="TIGR00253">
    <property type="entry name" value="RNA_bind_YhbY"/>
    <property type="match status" value="1"/>
</dbReference>
<dbReference type="EMBL" id="JBHTGQ010000002">
    <property type="protein sequence ID" value="MFC7748542.1"/>
    <property type="molecule type" value="Genomic_DNA"/>
</dbReference>
<dbReference type="PANTHER" id="PTHR40065:SF3">
    <property type="entry name" value="RNA-BINDING PROTEIN YHBY"/>
    <property type="match status" value="1"/>
</dbReference>